<keyword evidence="2 3" id="KW-0560">Oxidoreductase</keyword>
<dbReference type="Gene3D" id="3.40.605.10">
    <property type="entry name" value="Aldehyde Dehydrogenase, Chain A, domain 1"/>
    <property type="match status" value="1"/>
</dbReference>
<evidence type="ECO:0000256" key="2">
    <source>
        <dbReference type="ARBA" id="ARBA00023002"/>
    </source>
</evidence>
<accession>A0ABS2KNB3</accession>
<feature type="active site" evidence="4">
    <location>
        <position position="221"/>
    </location>
</feature>
<evidence type="ECO:0000313" key="7">
    <source>
        <dbReference type="EMBL" id="MBM7413298.1"/>
    </source>
</evidence>
<proteinExistence type="inferred from homology"/>
<dbReference type="EMBL" id="JAFBBK010000001">
    <property type="protein sequence ID" value="MBM7413298.1"/>
    <property type="molecule type" value="Genomic_DNA"/>
</dbReference>
<reference evidence="7 8" key="1">
    <citation type="submission" date="2021-01" db="EMBL/GenBank/DDBJ databases">
        <title>Genomics of switchgrass bacterial isolates.</title>
        <authorList>
            <person name="Shade A."/>
        </authorList>
    </citation>
    <scope>NUCLEOTIDE SEQUENCE [LARGE SCALE GENOMIC DNA]</scope>
    <source>
        <strain evidence="7 8">PvP111</strain>
    </source>
</reference>
<dbReference type="InterPro" id="IPR012394">
    <property type="entry name" value="Aldehyde_DH_NAD(P)"/>
</dbReference>
<dbReference type="PANTHER" id="PTHR43570:SF16">
    <property type="entry name" value="ALDEHYDE DEHYDROGENASE TYPE III, ISOFORM Q"/>
    <property type="match status" value="1"/>
</dbReference>
<comment type="caution">
    <text evidence="7">The sequence shown here is derived from an EMBL/GenBank/DDBJ whole genome shotgun (WGS) entry which is preliminary data.</text>
</comment>
<dbReference type="PIRSF" id="PIRSF036492">
    <property type="entry name" value="ALDH"/>
    <property type="match status" value="1"/>
</dbReference>
<sequence>MTTTLQPREQTVADLRPLFDAQRSAHLREGPPSIEVRKDRLNRLLAAVLGASDDLAEAMSADFGHRPLAFSLSADVVGAVDHIAHLKDSLENWMTPVVVAGSAEAGIPTEIDAVPLGVVGVVGPWNFPVSLVVHPAAEAIAAGNRVMIKFSDGGPRAGAVLSAAVSRYFDPSELVVVTGGLDVAAAFSSLPFGHLFFTGSPAVGTIVQRAAAENLTPVTLELGGKNPAVVAEDADIEEAARRIAGSRMSNGGQVCLCPDYVFVQASRVDELVAALTSSLIALHPHYSTDTAVTSIVDDRNFRRVTGLIADAVAKGARAVEAVPEDERALLPDPDTRRIAPTILLDVTDEMDVAGEEVFGPVLTVMPYSSMDEVIEYIATRPSPLVAYWYGDNSPSFRQFRSRTISGGISLNDFAVHAMLPDIPFGGVGRSGMGSYHGKAGFDTFSHHRAVASSEIPGGVVGMIGPPSMTAEAAADIRGRIAHAHSEVLREIGR</sequence>
<organism evidence="7 8">
    <name type="scientific">Rhodococcoides corynebacterioides</name>
    <dbReference type="NCBI Taxonomy" id="53972"/>
    <lineage>
        <taxon>Bacteria</taxon>
        <taxon>Bacillati</taxon>
        <taxon>Actinomycetota</taxon>
        <taxon>Actinomycetes</taxon>
        <taxon>Mycobacteriales</taxon>
        <taxon>Nocardiaceae</taxon>
        <taxon>Rhodococcoides</taxon>
    </lineage>
</organism>
<evidence type="ECO:0000256" key="4">
    <source>
        <dbReference type="PROSITE-ProRule" id="PRU10007"/>
    </source>
</evidence>
<evidence type="ECO:0000313" key="8">
    <source>
        <dbReference type="Proteomes" id="UP000703038"/>
    </source>
</evidence>
<name>A0ABS2KNB3_9NOCA</name>
<feature type="domain" description="Aldehyde dehydrogenase" evidence="6">
    <location>
        <begin position="33"/>
        <end position="449"/>
    </location>
</feature>
<dbReference type="PROSITE" id="PS00687">
    <property type="entry name" value="ALDEHYDE_DEHYDR_GLU"/>
    <property type="match status" value="1"/>
</dbReference>
<evidence type="ECO:0000256" key="1">
    <source>
        <dbReference type="ARBA" id="ARBA00009986"/>
    </source>
</evidence>
<dbReference type="InterPro" id="IPR015590">
    <property type="entry name" value="Aldehyde_DH_dom"/>
</dbReference>
<keyword evidence="8" id="KW-1185">Reference proteome</keyword>
<evidence type="ECO:0000256" key="3">
    <source>
        <dbReference type="PIRNR" id="PIRNR036492"/>
    </source>
</evidence>
<dbReference type="InterPro" id="IPR029510">
    <property type="entry name" value="Ald_DH_CS_GLU"/>
</dbReference>
<dbReference type="SUPFAM" id="SSF53720">
    <property type="entry name" value="ALDH-like"/>
    <property type="match status" value="1"/>
</dbReference>
<dbReference type="InterPro" id="IPR016163">
    <property type="entry name" value="Ald_DH_C"/>
</dbReference>
<dbReference type="GO" id="GO:0050269">
    <property type="term" value="F:coniferyl-aldehyde dehydrogenase [NAD(P)+] activity"/>
    <property type="evidence" value="ECO:0007669"/>
    <property type="project" value="UniProtKB-EC"/>
</dbReference>
<gene>
    <name evidence="7" type="ORF">JOE42_000031</name>
</gene>
<dbReference type="PANTHER" id="PTHR43570">
    <property type="entry name" value="ALDEHYDE DEHYDROGENASE"/>
    <property type="match status" value="1"/>
</dbReference>
<comment type="similarity">
    <text evidence="1 3 5">Belongs to the aldehyde dehydrogenase family.</text>
</comment>
<protein>
    <recommendedName>
        <fullName evidence="3">Aldehyde dehydrogenase</fullName>
    </recommendedName>
</protein>
<dbReference type="RefSeq" id="WP_239532313.1">
    <property type="nucleotide sequence ID" value="NZ_JAFBBK010000001.1"/>
</dbReference>
<dbReference type="InterPro" id="IPR016161">
    <property type="entry name" value="Ald_DH/histidinol_DH"/>
</dbReference>
<dbReference type="Pfam" id="PF00171">
    <property type="entry name" value="Aldedh"/>
    <property type="match status" value="1"/>
</dbReference>
<dbReference type="InterPro" id="IPR016162">
    <property type="entry name" value="Ald_DH_N"/>
</dbReference>
<evidence type="ECO:0000256" key="5">
    <source>
        <dbReference type="RuleBase" id="RU003345"/>
    </source>
</evidence>
<dbReference type="Proteomes" id="UP000703038">
    <property type="component" value="Unassembled WGS sequence"/>
</dbReference>
<dbReference type="Gene3D" id="3.40.309.10">
    <property type="entry name" value="Aldehyde Dehydrogenase, Chain A, domain 2"/>
    <property type="match status" value="1"/>
</dbReference>
<evidence type="ECO:0000259" key="6">
    <source>
        <dbReference type="Pfam" id="PF00171"/>
    </source>
</evidence>